<feature type="transmembrane region" description="Helical" evidence="7">
    <location>
        <begin position="78"/>
        <end position="95"/>
    </location>
</feature>
<dbReference type="Gene3D" id="1.20.1250.20">
    <property type="entry name" value="MFS general substrate transporter like domains"/>
    <property type="match status" value="2"/>
</dbReference>
<feature type="transmembrane region" description="Helical" evidence="7">
    <location>
        <begin position="430"/>
        <end position="451"/>
    </location>
</feature>
<evidence type="ECO:0000256" key="7">
    <source>
        <dbReference type="SAM" id="Phobius"/>
    </source>
</evidence>
<dbReference type="PROSITE" id="PS50850">
    <property type="entry name" value="MFS"/>
    <property type="match status" value="1"/>
</dbReference>
<keyword evidence="4 7" id="KW-1133">Transmembrane helix</keyword>
<comment type="subcellular location">
    <subcellularLocation>
        <location evidence="1">Membrane</location>
        <topology evidence="1">Multi-pass membrane protein</topology>
    </subcellularLocation>
</comment>
<dbReference type="OrthoDB" id="2962993at2759"/>
<keyword evidence="5 7" id="KW-0472">Membrane</keyword>
<dbReference type="SUPFAM" id="SSF103473">
    <property type="entry name" value="MFS general substrate transporter"/>
    <property type="match status" value="1"/>
</dbReference>
<feature type="transmembrane region" description="Helical" evidence="7">
    <location>
        <begin position="339"/>
        <end position="357"/>
    </location>
</feature>
<dbReference type="PANTHER" id="PTHR43791:SF91">
    <property type="entry name" value="MAJOR FACILITATOR SUPERFAMILY (MFS) PROFILE DOMAIN-CONTAINING PROTEIN-RELATED"/>
    <property type="match status" value="1"/>
</dbReference>
<feature type="transmembrane region" description="Helical" evidence="7">
    <location>
        <begin position="137"/>
        <end position="158"/>
    </location>
</feature>
<dbReference type="InterPro" id="IPR011701">
    <property type="entry name" value="MFS"/>
</dbReference>
<dbReference type="GO" id="GO:0022857">
    <property type="term" value="F:transmembrane transporter activity"/>
    <property type="evidence" value="ECO:0007669"/>
    <property type="project" value="InterPro"/>
</dbReference>
<name>A0A5J5F8Z6_9PEZI</name>
<feature type="transmembrane region" description="Helical" evidence="7">
    <location>
        <begin position="363"/>
        <end position="386"/>
    </location>
</feature>
<feature type="transmembrane region" description="Helical" evidence="7">
    <location>
        <begin position="164"/>
        <end position="188"/>
    </location>
</feature>
<feature type="transmembrane region" description="Helical" evidence="7">
    <location>
        <begin position="39"/>
        <end position="57"/>
    </location>
</feature>
<dbReference type="CDD" id="cd17327">
    <property type="entry name" value="MFS_FEN2_like"/>
    <property type="match status" value="1"/>
</dbReference>
<dbReference type="GO" id="GO:0016020">
    <property type="term" value="C:membrane"/>
    <property type="evidence" value="ECO:0007669"/>
    <property type="project" value="UniProtKB-SubCell"/>
</dbReference>
<keyword evidence="3 7" id="KW-0812">Transmembrane</keyword>
<dbReference type="FunCoup" id="A0A5J5F8Z6">
    <property type="interactions" value="166"/>
</dbReference>
<comment type="caution">
    <text evidence="9">The sequence shown here is derived from an EMBL/GenBank/DDBJ whole genome shotgun (WGS) entry which is preliminary data.</text>
</comment>
<feature type="domain" description="Major facilitator superfamily (MFS) profile" evidence="8">
    <location>
        <begin position="41"/>
        <end position="455"/>
    </location>
</feature>
<dbReference type="FunFam" id="1.20.1250.20:FF:000034">
    <property type="entry name" value="MFS general substrate transporter"/>
    <property type="match status" value="1"/>
</dbReference>
<dbReference type="InterPro" id="IPR020846">
    <property type="entry name" value="MFS_dom"/>
</dbReference>
<evidence type="ECO:0000313" key="9">
    <source>
        <dbReference type="EMBL" id="KAA8913618.1"/>
    </source>
</evidence>
<dbReference type="Pfam" id="PF07690">
    <property type="entry name" value="MFS_1"/>
    <property type="match status" value="1"/>
</dbReference>
<dbReference type="EMBL" id="VXIS01000013">
    <property type="protein sequence ID" value="KAA8913618.1"/>
    <property type="molecule type" value="Genomic_DNA"/>
</dbReference>
<evidence type="ECO:0000256" key="5">
    <source>
        <dbReference type="ARBA" id="ARBA00023136"/>
    </source>
</evidence>
<accession>A0A5J5F8Z6</accession>
<dbReference type="InterPro" id="IPR036259">
    <property type="entry name" value="MFS_trans_sf"/>
</dbReference>
<proteinExistence type="predicted"/>
<evidence type="ECO:0000259" key="8">
    <source>
        <dbReference type="PROSITE" id="PS50850"/>
    </source>
</evidence>
<evidence type="ECO:0000256" key="3">
    <source>
        <dbReference type="ARBA" id="ARBA00022692"/>
    </source>
</evidence>
<keyword evidence="10" id="KW-1185">Reference proteome</keyword>
<feature type="transmembrane region" description="Helical" evidence="7">
    <location>
        <begin position="107"/>
        <end position="125"/>
    </location>
</feature>
<feature type="compositionally biased region" description="Basic and acidic residues" evidence="6">
    <location>
        <begin position="461"/>
        <end position="471"/>
    </location>
</feature>
<keyword evidence="2" id="KW-0813">Transport</keyword>
<feature type="transmembrane region" description="Helical" evidence="7">
    <location>
        <begin position="398"/>
        <end position="418"/>
    </location>
</feature>
<evidence type="ECO:0000256" key="6">
    <source>
        <dbReference type="SAM" id="MobiDB-lite"/>
    </source>
</evidence>
<evidence type="ECO:0000256" key="2">
    <source>
        <dbReference type="ARBA" id="ARBA00022448"/>
    </source>
</evidence>
<dbReference type="InParanoid" id="A0A5J5F8Z6"/>
<feature type="transmembrane region" description="Helical" evidence="7">
    <location>
        <begin position="200"/>
        <end position="223"/>
    </location>
</feature>
<gene>
    <name evidence="9" type="ORF">FN846DRAFT_902685</name>
</gene>
<evidence type="ECO:0000256" key="1">
    <source>
        <dbReference type="ARBA" id="ARBA00004141"/>
    </source>
</evidence>
<organism evidence="9 10">
    <name type="scientific">Sphaerosporella brunnea</name>
    <dbReference type="NCBI Taxonomy" id="1250544"/>
    <lineage>
        <taxon>Eukaryota</taxon>
        <taxon>Fungi</taxon>
        <taxon>Dikarya</taxon>
        <taxon>Ascomycota</taxon>
        <taxon>Pezizomycotina</taxon>
        <taxon>Pezizomycetes</taxon>
        <taxon>Pezizales</taxon>
        <taxon>Pyronemataceae</taxon>
        <taxon>Sphaerosporella</taxon>
    </lineage>
</organism>
<feature type="region of interest" description="Disordered" evidence="6">
    <location>
        <begin position="461"/>
        <end position="489"/>
    </location>
</feature>
<dbReference type="Proteomes" id="UP000326924">
    <property type="component" value="Unassembled WGS sequence"/>
</dbReference>
<reference evidence="9 10" key="1">
    <citation type="submission" date="2019-09" db="EMBL/GenBank/DDBJ databases">
        <title>Draft genome of the ectomycorrhizal ascomycete Sphaerosporella brunnea.</title>
        <authorList>
            <consortium name="DOE Joint Genome Institute"/>
            <person name="Benucci G.M."/>
            <person name="Marozzi G."/>
            <person name="Antonielli L."/>
            <person name="Sanchez S."/>
            <person name="Marco P."/>
            <person name="Wang X."/>
            <person name="Falini L.B."/>
            <person name="Barry K."/>
            <person name="Haridas S."/>
            <person name="Lipzen A."/>
            <person name="Labutti K."/>
            <person name="Grigoriev I.V."/>
            <person name="Murat C."/>
            <person name="Martin F."/>
            <person name="Albertini E."/>
            <person name="Donnini D."/>
            <person name="Bonito G."/>
        </authorList>
    </citation>
    <scope>NUCLEOTIDE SEQUENCE [LARGE SCALE GENOMIC DNA]</scope>
    <source>
        <strain evidence="9 10">Sb_GMNB300</strain>
    </source>
</reference>
<sequence length="489" mass="53631">MSMSTEKEIEKQTDADIDSSSSAAVTSEFEQKLVRKLDLHIVPVVMLLYLLSFLDRVNIGSARLYGLEEDLGLKGNQYQLAVSILFVTYIIFEIPGNLVLKKVTPRYFISGITVAWGIIATLTGIVQSFGGLIACRLLLGAVEAGLFPGLAIYLTFFYTKSELALRIGYLFVSAALAGACGGLLAYAIGHMDGTSGQRGWRWILIIEGLPTLLMGIVTFFVFADEPETAWYLTPEERAFCITRLEREAENTASARQFHWTDVKKAFTDWTVYAYSCGQFGEDTILYGYSTFLPTIIKNIGNGAWSNARVQALTIPCYALGAITYLAVARASDAHQKRALYTIVFAAVSIVGYGILLAPASPGVHYFGCFLIATGLYVAVGLPLAWLPNNAPRYGKRAAASGLQLTFGNASGVMAPFLYPTHDGPRFIKGHAVSLSMGGMAALMYLLLWIVFARRNRQREKGLEDHKLDGKTPQEVAEMGDESPNYRYTI</sequence>
<evidence type="ECO:0000313" key="10">
    <source>
        <dbReference type="Proteomes" id="UP000326924"/>
    </source>
</evidence>
<protein>
    <submittedName>
        <fullName evidence="9">Major facilitator superfamily domain-containing protein</fullName>
    </submittedName>
</protein>
<dbReference type="AlphaFoldDB" id="A0A5J5F8Z6"/>
<dbReference type="PANTHER" id="PTHR43791">
    <property type="entry name" value="PERMEASE-RELATED"/>
    <property type="match status" value="1"/>
</dbReference>
<evidence type="ECO:0000256" key="4">
    <source>
        <dbReference type="ARBA" id="ARBA00022989"/>
    </source>
</evidence>
<dbReference type="FunFam" id="1.20.1250.20:FF:000068">
    <property type="entry name" value="MFS general substrate transporter"/>
    <property type="match status" value="1"/>
</dbReference>